<sequence>MRCDVYVPFDGKRLSLLQMAKCSVRFDGWRSLYGGFGPFLASKLLTETAAAAQKAALSVLPEEKKWLQLAASQISTLASTIASPLEGTSEDLQVKSNIPGLPPTVQQTVWDPLVNNAHHPLFSPPLLSSPLHSKTLTCPLVF</sequence>
<reference evidence="1" key="1">
    <citation type="submission" date="2013-12" db="EMBL/GenBank/DDBJ databases">
        <authorList>
            <person name="Omoto C.K."/>
            <person name="Sibley D."/>
            <person name="Venepally P."/>
            <person name="Hadjithomas M."/>
            <person name="Karamycheva S."/>
            <person name="Brunk B."/>
            <person name="Roos D."/>
            <person name="Caler E."/>
            <person name="Lorenzi H."/>
        </authorList>
    </citation>
    <scope>NUCLEOTIDE SEQUENCE</scope>
</reference>
<dbReference type="RefSeq" id="XP_011131741.1">
    <property type="nucleotide sequence ID" value="XM_011133439.1"/>
</dbReference>
<evidence type="ECO:0000313" key="1">
    <source>
        <dbReference type="EMBL" id="EZG55153.1"/>
    </source>
</evidence>
<accession>A0A023B2P5</accession>
<dbReference type="GeneID" id="22914162"/>
<name>A0A023B2P5_GRENI</name>
<gene>
    <name evidence="1" type="ORF">GNI_116810</name>
</gene>
<evidence type="ECO:0000313" key="2">
    <source>
        <dbReference type="Proteomes" id="UP000019763"/>
    </source>
</evidence>
<comment type="caution">
    <text evidence="1">The sequence shown here is derived from an EMBL/GenBank/DDBJ whole genome shotgun (WGS) entry which is preliminary data.</text>
</comment>
<dbReference type="Proteomes" id="UP000019763">
    <property type="component" value="Unassembled WGS sequence"/>
</dbReference>
<organism evidence="1 2">
    <name type="scientific">Gregarina niphandrodes</name>
    <name type="common">Septate eugregarine</name>
    <dbReference type="NCBI Taxonomy" id="110365"/>
    <lineage>
        <taxon>Eukaryota</taxon>
        <taxon>Sar</taxon>
        <taxon>Alveolata</taxon>
        <taxon>Apicomplexa</taxon>
        <taxon>Conoidasida</taxon>
        <taxon>Gregarinasina</taxon>
        <taxon>Eugregarinorida</taxon>
        <taxon>Gregarinidae</taxon>
        <taxon>Gregarina</taxon>
    </lineage>
</organism>
<proteinExistence type="predicted"/>
<protein>
    <submittedName>
        <fullName evidence="1">Uncharacterized protein</fullName>
    </submittedName>
</protein>
<dbReference type="EMBL" id="AFNH02000867">
    <property type="protein sequence ID" value="EZG55153.1"/>
    <property type="molecule type" value="Genomic_DNA"/>
</dbReference>
<keyword evidence="2" id="KW-1185">Reference proteome</keyword>
<dbReference type="VEuPathDB" id="CryptoDB:GNI_116810"/>
<dbReference type="AlphaFoldDB" id="A0A023B2P5"/>